<name>A0ABT5MEH4_9BURK</name>
<keyword evidence="5" id="KW-1185">Reference proteome</keyword>
<dbReference type="InterPro" id="IPR028082">
    <property type="entry name" value="Peripla_BP_I"/>
</dbReference>
<dbReference type="EMBL" id="JAQSIO010000002">
    <property type="protein sequence ID" value="MDD0814399.1"/>
    <property type="molecule type" value="Genomic_DNA"/>
</dbReference>
<evidence type="ECO:0000256" key="2">
    <source>
        <dbReference type="ARBA" id="ARBA00022729"/>
    </source>
</evidence>
<protein>
    <submittedName>
        <fullName evidence="4">ABC transporter substrate-binding protein</fullName>
    </submittedName>
</protein>
<dbReference type="Pfam" id="PF13458">
    <property type="entry name" value="Peripla_BP_6"/>
    <property type="match status" value="1"/>
</dbReference>
<dbReference type="RefSeq" id="WP_273926012.1">
    <property type="nucleotide sequence ID" value="NZ_JAQSIO010000002.1"/>
</dbReference>
<evidence type="ECO:0000259" key="3">
    <source>
        <dbReference type="Pfam" id="PF13458"/>
    </source>
</evidence>
<keyword evidence="2" id="KW-0732">Signal</keyword>
<dbReference type="PANTHER" id="PTHR47235">
    <property type="entry name" value="BLR6548 PROTEIN"/>
    <property type="match status" value="1"/>
</dbReference>
<dbReference type="CDD" id="cd06326">
    <property type="entry name" value="PBP1_ABC_ligand_binding-like"/>
    <property type="match status" value="1"/>
</dbReference>
<dbReference type="PANTHER" id="PTHR47235:SF1">
    <property type="entry name" value="BLR6548 PROTEIN"/>
    <property type="match status" value="1"/>
</dbReference>
<feature type="domain" description="Leucine-binding protein" evidence="3">
    <location>
        <begin position="58"/>
        <end position="393"/>
    </location>
</feature>
<dbReference type="SUPFAM" id="SSF53822">
    <property type="entry name" value="Periplasmic binding protein-like I"/>
    <property type="match status" value="1"/>
</dbReference>
<evidence type="ECO:0000313" key="5">
    <source>
        <dbReference type="Proteomes" id="UP001528672"/>
    </source>
</evidence>
<comment type="similarity">
    <text evidence="1">Belongs to the leucine-binding protein family.</text>
</comment>
<proteinExistence type="inferred from homology"/>
<accession>A0ABT5MEH4</accession>
<organism evidence="4 5">
    <name type="scientific">Curvibacter microcysteis</name>
    <dbReference type="NCBI Taxonomy" id="3026419"/>
    <lineage>
        <taxon>Bacteria</taxon>
        <taxon>Pseudomonadati</taxon>
        <taxon>Pseudomonadota</taxon>
        <taxon>Betaproteobacteria</taxon>
        <taxon>Burkholderiales</taxon>
        <taxon>Comamonadaceae</taxon>
        <taxon>Curvibacter</taxon>
    </lineage>
</organism>
<comment type="caution">
    <text evidence="4">The sequence shown here is derived from an EMBL/GenBank/DDBJ whole genome shotgun (WGS) entry which is preliminary data.</text>
</comment>
<sequence>MRLCPALSGLFARSGPLRHAATSCPQRRGLLALVLGACLTSVLPCPALAAEDWVVSQIGPFTGLPSPDAPDIQAGAKAYFDQVNKAGGVQGRRFSLFTLDDQFNADGFKAALPKALENRPIALISPVGSAALSTLIKERLLDNANLVVINAVPGADSLRNPGHPKLFHIRASDRDQYARMLEHGRTLGVTTLHVLYQELPIGQQGLAAIKEMAPGYGYTRAEGSQSKHDEASLGAAAKEVRGADAQSVIVVGSPKFMADAIKQLRDAGYNRSILALSYLSAPLLVKVAGEAGARGVGIAQTFPNPNGRGLPLQAEFQATMARHAPEVKTYTAFHLEGYLSARVLVEALRRSRGNPSPEALSEALRSAGEQDFGGFRVNFSRGNTGSKWTEMSVIDATGKLRY</sequence>
<dbReference type="Gene3D" id="3.40.50.2300">
    <property type="match status" value="2"/>
</dbReference>
<dbReference type="Proteomes" id="UP001528672">
    <property type="component" value="Unassembled WGS sequence"/>
</dbReference>
<evidence type="ECO:0000256" key="1">
    <source>
        <dbReference type="ARBA" id="ARBA00010062"/>
    </source>
</evidence>
<evidence type="ECO:0000313" key="4">
    <source>
        <dbReference type="EMBL" id="MDD0814399.1"/>
    </source>
</evidence>
<reference evidence="4 5" key="1">
    <citation type="submission" date="2023-02" db="EMBL/GenBank/DDBJ databases">
        <title>Bacterial whole genome sequence for Curvibacter sp. HBC28.</title>
        <authorList>
            <person name="Le V."/>
            <person name="Ko S.-R."/>
            <person name="Ahn C.-Y."/>
            <person name="Oh H.-M."/>
        </authorList>
    </citation>
    <scope>NUCLEOTIDE SEQUENCE [LARGE SCALE GENOMIC DNA]</scope>
    <source>
        <strain evidence="4 5">HBC28</strain>
    </source>
</reference>
<gene>
    <name evidence="4" type="ORF">PSQ39_07130</name>
</gene>
<dbReference type="InterPro" id="IPR028081">
    <property type="entry name" value="Leu-bd"/>
</dbReference>